<dbReference type="RefSeq" id="WP_252916800.1">
    <property type="nucleotide sequence ID" value="NZ_JAAAML010000003.1"/>
</dbReference>
<comment type="caution">
    <text evidence="2">The sequence shown here is derived from an EMBL/GenBank/DDBJ whole genome shotgun (WGS) entry which is preliminary data.</text>
</comment>
<name>A0ABT1CV86_9HYPH</name>
<evidence type="ECO:0000259" key="1">
    <source>
        <dbReference type="Pfam" id="PF23639"/>
    </source>
</evidence>
<dbReference type="InterPro" id="IPR036977">
    <property type="entry name" value="DNA_primase_Znf_CHC2"/>
</dbReference>
<accession>A0ABT1CV86</accession>
<evidence type="ECO:0000313" key="2">
    <source>
        <dbReference type="EMBL" id="MCO6410083.1"/>
    </source>
</evidence>
<dbReference type="Pfam" id="PF23639">
    <property type="entry name" value="DUF7146"/>
    <property type="match status" value="1"/>
</dbReference>
<reference evidence="2 3" key="1">
    <citation type="submission" date="2020-01" db="EMBL/GenBank/DDBJ databases">
        <title>Genomes of bacteria type strains.</title>
        <authorList>
            <person name="Chen J."/>
            <person name="Zhu S."/>
            <person name="Yang J."/>
        </authorList>
    </citation>
    <scope>NUCLEOTIDE SEQUENCE [LARGE SCALE GENOMIC DNA]</scope>
    <source>
        <strain evidence="2 3">DSM 16655</strain>
    </source>
</reference>
<organism evidence="2 3">
    <name type="scientific">Hoeflea alexandrii</name>
    <dbReference type="NCBI Taxonomy" id="288436"/>
    <lineage>
        <taxon>Bacteria</taxon>
        <taxon>Pseudomonadati</taxon>
        <taxon>Pseudomonadota</taxon>
        <taxon>Alphaproteobacteria</taxon>
        <taxon>Hyphomicrobiales</taxon>
        <taxon>Rhizobiaceae</taxon>
        <taxon>Hoeflea</taxon>
    </lineage>
</organism>
<dbReference type="Gene3D" id="3.90.580.10">
    <property type="entry name" value="Zinc finger, CHC2-type domain"/>
    <property type="match status" value="1"/>
</dbReference>
<gene>
    <name evidence="2" type="ORF">GTW23_18010</name>
</gene>
<sequence length="451" mass="48248">MSEIIDLFVTRARDVSIAEAAPRLGLALKGSGAEQAMPCPQCGGKDRFALNTAKNKWNCRGGSTGGNDAIGMAAHILGLDVGRRPEFLEACGAVLGEAVPDEAEPVSEERRAEIRAEAEVRAGQAARDAAARQSEANDFRDRELARCRGIYEAADLGSRLLGMRYLHARSGLPIEAGAHACRAIRLEPKLSYWHGKDERGYARDIWCGPALVLPFVDGGGELIGIHQTWIDLDNGPKYRPALYGLSKTGADAGREDRAGPPTAHWPSPADLKAGFYEPLATKKMRGSKKGGLLPLAGDMSATRWVVGEGVENVIAWFGAELNEDQDLALSTFYAAAGDIGNLAGPSARTGRFAHPTETKINAKGTARPVMVPSPEPDLERLSEGFPLGAYVRELMFLGDGDSEPVWTAAHMARAEERARAIASGIEVTTAWPPHGHDWAEVIAMALRGEAA</sequence>
<feature type="domain" description="DUF7146" evidence="1">
    <location>
        <begin position="145"/>
        <end position="237"/>
    </location>
</feature>
<dbReference type="Proteomes" id="UP001320715">
    <property type="component" value="Unassembled WGS sequence"/>
</dbReference>
<protein>
    <submittedName>
        <fullName evidence="2">P4 alpha zinc-binding domain-containing protein</fullName>
    </submittedName>
</protein>
<dbReference type="InterPro" id="IPR055570">
    <property type="entry name" value="DUF7146"/>
</dbReference>
<dbReference type="SUPFAM" id="SSF57783">
    <property type="entry name" value="Zinc beta-ribbon"/>
    <property type="match status" value="1"/>
</dbReference>
<evidence type="ECO:0000313" key="3">
    <source>
        <dbReference type="Proteomes" id="UP001320715"/>
    </source>
</evidence>
<keyword evidence="3" id="KW-1185">Reference proteome</keyword>
<dbReference type="EMBL" id="JAAAML010000003">
    <property type="protein sequence ID" value="MCO6410083.1"/>
    <property type="molecule type" value="Genomic_DNA"/>
</dbReference>
<proteinExistence type="predicted"/>